<dbReference type="InterPro" id="IPR011991">
    <property type="entry name" value="ArsR-like_HTH"/>
</dbReference>
<dbReference type="InterPro" id="IPR001845">
    <property type="entry name" value="HTH_ArsR_DNA-bd_dom"/>
</dbReference>
<dbReference type="InterPro" id="IPR036388">
    <property type="entry name" value="WH-like_DNA-bd_sf"/>
</dbReference>
<dbReference type="SUPFAM" id="SSF46785">
    <property type="entry name" value="Winged helix' DNA-binding domain"/>
    <property type="match status" value="1"/>
</dbReference>
<dbReference type="GO" id="GO:0003700">
    <property type="term" value="F:DNA-binding transcription factor activity"/>
    <property type="evidence" value="ECO:0007669"/>
    <property type="project" value="InterPro"/>
</dbReference>
<feature type="domain" description="HTH arsR-type" evidence="1">
    <location>
        <begin position="1"/>
        <end position="94"/>
    </location>
</feature>
<proteinExistence type="predicted"/>
<dbReference type="GO" id="GO:0003677">
    <property type="term" value="F:DNA binding"/>
    <property type="evidence" value="ECO:0007669"/>
    <property type="project" value="TreeGrafter"/>
</dbReference>
<dbReference type="PROSITE" id="PS50987">
    <property type="entry name" value="HTH_ARSR_2"/>
    <property type="match status" value="1"/>
</dbReference>
<dbReference type="InterPro" id="IPR052543">
    <property type="entry name" value="HTH_Metal-responsive_Reg"/>
</dbReference>
<dbReference type="Proteomes" id="UP000009374">
    <property type="component" value="Unassembled WGS sequence"/>
</dbReference>
<sequence length="228" mass="25774">MDEVLKLSQVAQMISSPARAAMLLALADGGALPASELACRAGISNQTASEHLTLMKKMGVLCVEKCGRHRYYRVIDARMMEALEDYLAASSEIRIGERSDISRILPLRQARMCYDHLAGRLGVVLAEKMQEKKWVFLEGRDFKVTSNGRDRFEQFGIDCSELEGSRRLFARRCIDWSERKPHIGGVLGAALASHFMKIDWIRRSTGSRVVFLTNEGRRSFMKIFEVDL</sequence>
<dbReference type="PRINTS" id="PR00778">
    <property type="entry name" value="HTHARSR"/>
</dbReference>
<dbReference type="AlphaFoldDB" id="C6HU69"/>
<evidence type="ECO:0000313" key="3">
    <source>
        <dbReference type="Proteomes" id="UP000009374"/>
    </source>
</evidence>
<keyword evidence="3" id="KW-1185">Reference proteome</keyword>
<dbReference type="GO" id="GO:0032791">
    <property type="term" value="F:lead ion binding"/>
    <property type="evidence" value="ECO:0007669"/>
    <property type="project" value="TreeGrafter"/>
</dbReference>
<dbReference type="EMBL" id="GG693853">
    <property type="protein sequence ID" value="EES53802.1"/>
    <property type="molecule type" value="Genomic_DNA"/>
</dbReference>
<dbReference type="InterPro" id="IPR036390">
    <property type="entry name" value="WH_DNA-bd_sf"/>
</dbReference>
<reference evidence="2 3" key="1">
    <citation type="journal article" date="2009" name="Appl. Environ. Microbiol.">
        <title>Community genomic and proteomic analyses of chemoautotrophic iron-oxidizing "Leptospirillum rubarum" (Group II) and "Leptospirillum ferrodiazotrophum" (Group III) bacteria in acid mine drainage biofilms.</title>
        <authorList>
            <person name="Goltsman D.S."/>
            <person name="Denef V.J."/>
            <person name="Singer S.W."/>
            <person name="VerBerkmoes N.C."/>
            <person name="Lefsrud M."/>
            <person name="Mueller R.S."/>
            <person name="Dick G.J."/>
            <person name="Sun C.L."/>
            <person name="Wheeler K.E."/>
            <person name="Zemla A."/>
            <person name="Baker B.J."/>
            <person name="Hauser L."/>
            <person name="Land M."/>
            <person name="Shah M.B."/>
            <person name="Thelen M.P."/>
            <person name="Hettich R.L."/>
            <person name="Banfield J.F."/>
        </authorList>
    </citation>
    <scope>NUCLEOTIDE SEQUENCE [LARGE SCALE GENOMIC DNA]</scope>
</reference>
<dbReference type="SMART" id="SM00418">
    <property type="entry name" value="HTH_ARSR"/>
    <property type="match status" value="1"/>
</dbReference>
<dbReference type="GO" id="GO:0097063">
    <property type="term" value="F:cadmium ion sensor activity"/>
    <property type="evidence" value="ECO:0007669"/>
    <property type="project" value="TreeGrafter"/>
</dbReference>
<name>C6HU69_9BACT</name>
<dbReference type="Pfam" id="PF12840">
    <property type="entry name" value="HTH_20"/>
    <property type="match status" value="1"/>
</dbReference>
<accession>C6HU69</accession>
<dbReference type="PANTHER" id="PTHR39168:SF1">
    <property type="entry name" value="TRANSCRIPTIONAL REGULATORY PROTEIN"/>
    <property type="match status" value="1"/>
</dbReference>
<protein>
    <submittedName>
        <fullName evidence="2">Regulatory protein, ArsR</fullName>
    </submittedName>
</protein>
<gene>
    <name evidence="2" type="ORF">UBAL3_48660015</name>
</gene>
<dbReference type="CDD" id="cd00090">
    <property type="entry name" value="HTH_ARSR"/>
    <property type="match status" value="1"/>
</dbReference>
<organism evidence="2 3">
    <name type="scientific">Leptospirillum ferrodiazotrophum</name>
    <dbReference type="NCBI Taxonomy" id="412449"/>
    <lineage>
        <taxon>Bacteria</taxon>
        <taxon>Pseudomonadati</taxon>
        <taxon>Nitrospirota</taxon>
        <taxon>Nitrospiria</taxon>
        <taxon>Nitrospirales</taxon>
        <taxon>Nitrospiraceae</taxon>
        <taxon>Leptospirillum</taxon>
    </lineage>
</organism>
<dbReference type="PANTHER" id="PTHR39168">
    <property type="entry name" value="TRANSCRIPTIONAL REGULATOR-RELATED"/>
    <property type="match status" value="1"/>
</dbReference>
<dbReference type="GO" id="GO:0010288">
    <property type="term" value="P:response to lead ion"/>
    <property type="evidence" value="ECO:0007669"/>
    <property type="project" value="TreeGrafter"/>
</dbReference>
<dbReference type="GO" id="GO:0046686">
    <property type="term" value="P:response to cadmium ion"/>
    <property type="evidence" value="ECO:0007669"/>
    <property type="project" value="TreeGrafter"/>
</dbReference>
<evidence type="ECO:0000259" key="1">
    <source>
        <dbReference type="PROSITE" id="PS50987"/>
    </source>
</evidence>
<dbReference type="Gene3D" id="1.10.10.10">
    <property type="entry name" value="Winged helix-like DNA-binding domain superfamily/Winged helix DNA-binding domain"/>
    <property type="match status" value="1"/>
</dbReference>
<evidence type="ECO:0000313" key="2">
    <source>
        <dbReference type="EMBL" id="EES53802.1"/>
    </source>
</evidence>